<organism evidence="3 4">
    <name type="scientific">Candidatus Nitrososphaera evergladensis SR1</name>
    <dbReference type="NCBI Taxonomy" id="1459636"/>
    <lineage>
        <taxon>Archaea</taxon>
        <taxon>Nitrososphaerota</taxon>
        <taxon>Nitrososphaeria</taxon>
        <taxon>Nitrososphaerales</taxon>
        <taxon>Nitrososphaeraceae</taxon>
        <taxon>Nitrososphaera</taxon>
    </lineage>
</organism>
<evidence type="ECO:0000313" key="4">
    <source>
        <dbReference type="Proteomes" id="UP000028194"/>
    </source>
</evidence>
<keyword evidence="4" id="KW-1185">Reference proteome</keyword>
<evidence type="ECO:0000313" key="3">
    <source>
        <dbReference type="EMBL" id="AIF82751.1"/>
    </source>
</evidence>
<dbReference type="Pfam" id="PF09557">
    <property type="entry name" value="DUF2382"/>
    <property type="match status" value="1"/>
</dbReference>
<dbReference type="Proteomes" id="UP000028194">
    <property type="component" value="Chromosome"/>
</dbReference>
<dbReference type="AlphaFoldDB" id="A0A075MMU2"/>
<dbReference type="EMBL" id="CP007174">
    <property type="protein sequence ID" value="AIF82751.1"/>
    <property type="molecule type" value="Genomic_DNA"/>
</dbReference>
<name>A0A075MMU2_9ARCH</name>
<dbReference type="InterPro" id="IPR019060">
    <property type="entry name" value="DUF2382"/>
</dbReference>
<accession>A0A075MMU2</accession>
<dbReference type="InterPro" id="IPR052967">
    <property type="entry name" value="Stress_Response_Assoc"/>
</dbReference>
<evidence type="ECO:0000259" key="2">
    <source>
        <dbReference type="Pfam" id="PF09557"/>
    </source>
</evidence>
<gene>
    <name evidence="3" type="ORF">NTE_00671</name>
</gene>
<dbReference type="PANTHER" id="PTHR38463">
    <property type="entry name" value="STRESS RESPONSE PROTEIN YSNF"/>
    <property type="match status" value="1"/>
</dbReference>
<evidence type="ECO:0000256" key="1">
    <source>
        <dbReference type="SAM" id="MobiDB-lite"/>
    </source>
</evidence>
<dbReference type="RefSeq" id="WP_148699659.1">
    <property type="nucleotide sequence ID" value="NZ_CP007174.1"/>
</dbReference>
<dbReference type="GeneID" id="41596530"/>
<feature type="compositionally biased region" description="Basic and acidic residues" evidence="1">
    <location>
        <begin position="209"/>
        <end position="234"/>
    </location>
</feature>
<feature type="region of interest" description="Disordered" evidence="1">
    <location>
        <begin position="198"/>
        <end position="234"/>
    </location>
</feature>
<feature type="domain" description="DUF2382" evidence="2">
    <location>
        <begin position="103"/>
        <end position="215"/>
    </location>
</feature>
<dbReference type="HOGENOM" id="CLU_1259130_0_0_2"/>
<protein>
    <submittedName>
        <fullName evidence="3">Conserved domain protein, TIGR02271+C111</fullName>
    </submittedName>
</protein>
<dbReference type="OrthoDB" id="11897at2157"/>
<dbReference type="PANTHER" id="PTHR38463:SF1">
    <property type="entry name" value="STRESS RESPONSE PROTEIN YSNF"/>
    <property type="match status" value="1"/>
</dbReference>
<dbReference type="KEGG" id="nev:NTE_00671"/>
<proteinExistence type="predicted"/>
<reference evidence="3 4" key="1">
    <citation type="journal article" date="2014" name="PLoS ONE">
        <title>Genome Sequence of Candidatus Nitrososphaera evergladensis from Group I.1b Enriched from Everglades Soil Reveals Novel Genomic Features of the Ammonia-Oxidizing Archaea.</title>
        <authorList>
            <person name="Zhalnina K.V."/>
            <person name="Dias R."/>
            <person name="Leonard M.T."/>
            <person name="Dorr de Quadros P."/>
            <person name="Camargo F.A."/>
            <person name="Drew J.C."/>
            <person name="Farmerie W.G."/>
            <person name="Daroub S.H."/>
            <person name="Triplett E.W."/>
        </authorList>
    </citation>
    <scope>NUCLEOTIDE SEQUENCE [LARGE SCALE GENOMIC DNA]</scope>
    <source>
        <strain evidence="3 4">SR1</strain>
    </source>
</reference>
<sequence>MEHRISSIDWSDVIKKEARGTDDSDFGEVQEVGQNYVLTQRGTLEKERFYIPKYLVNGYDGHTLWFDAGNVDMTEFKRDSPPQYEEYGRYKREGMPADIETRIPLIEERLDVTKRLKTGEVTIAKEPVTETKTLEVPVTHEEVRVERRPTTGAETAMAETTDRPVESRTEVNVPVTSEEVEVTKRPYVKEEVVVTKEPVTETETVSDTVRSEKVDTKNVRGRGEFKKTTTSETS</sequence>
<dbReference type="NCBIfam" id="TIGR02271">
    <property type="entry name" value="YsnF/AvaK domain"/>
    <property type="match status" value="1"/>
</dbReference>